<evidence type="ECO:0000256" key="1">
    <source>
        <dbReference type="SAM" id="SignalP"/>
    </source>
</evidence>
<keyword evidence="1" id="KW-0732">Signal</keyword>
<sequence length="245" mass="26075">MATFKFTLLFCAAFLVYQAQAVPQPQTQSVEDIDIIGIAKKIVKVVEGSLDWLVTEAEKVINNITPEKWNDVQVKIVFITKQVLGVGLDKILLDVTNMGSESSDAGKKLAGCVVAARDDILNVPVTFFDDSSKCISDDLLALVKLMGPLVKDLEGIQTEAKAAADGIDDCEGSDLSGLLCVAQVAGELFEVFGKIPSEIKPELTPVITEVKSVVKDATACVKNEVPAYFKNAGKVLGQVAACVAA</sequence>
<reference evidence="2" key="1">
    <citation type="submission" date="2022-01" db="EMBL/GenBank/DDBJ databases">
        <authorList>
            <person name="King R."/>
        </authorList>
    </citation>
    <scope>NUCLEOTIDE SEQUENCE</scope>
</reference>
<evidence type="ECO:0000313" key="2">
    <source>
        <dbReference type="EMBL" id="CAH1101785.1"/>
    </source>
</evidence>
<gene>
    <name evidence="2" type="ORF">PSYICH_LOCUS3200</name>
</gene>
<protein>
    <submittedName>
        <fullName evidence="2">Uncharacterized protein</fullName>
    </submittedName>
</protein>
<dbReference type="OrthoDB" id="6758051at2759"/>
<feature type="signal peptide" evidence="1">
    <location>
        <begin position="1"/>
        <end position="21"/>
    </location>
</feature>
<proteinExistence type="predicted"/>
<dbReference type="AlphaFoldDB" id="A0A9P0CL25"/>
<organism evidence="2 3">
    <name type="scientific">Psylliodes chrysocephalus</name>
    <dbReference type="NCBI Taxonomy" id="3402493"/>
    <lineage>
        <taxon>Eukaryota</taxon>
        <taxon>Metazoa</taxon>
        <taxon>Ecdysozoa</taxon>
        <taxon>Arthropoda</taxon>
        <taxon>Hexapoda</taxon>
        <taxon>Insecta</taxon>
        <taxon>Pterygota</taxon>
        <taxon>Neoptera</taxon>
        <taxon>Endopterygota</taxon>
        <taxon>Coleoptera</taxon>
        <taxon>Polyphaga</taxon>
        <taxon>Cucujiformia</taxon>
        <taxon>Chrysomeloidea</taxon>
        <taxon>Chrysomelidae</taxon>
        <taxon>Galerucinae</taxon>
        <taxon>Alticini</taxon>
        <taxon>Psylliodes</taxon>
    </lineage>
</organism>
<name>A0A9P0CL25_9CUCU</name>
<feature type="chain" id="PRO_5040150736" evidence="1">
    <location>
        <begin position="22"/>
        <end position="245"/>
    </location>
</feature>
<keyword evidence="3" id="KW-1185">Reference proteome</keyword>
<accession>A0A9P0CL25</accession>
<dbReference type="EMBL" id="OV651824">
    <property type="protein sequence ID" value="CAH1101785.1"/>
    <property type="molecule type" value="Genomic_DNA"/>
</dbReference>
<dbReference type="Proteomes" id="UP001153636">
    <property type="component" value="Chromosome 12"/>
</dbReference>
<evidence type="ECO:0000313" key="3">
    <source>
        <dbReference type="Proteomes" id="UP001153636"/>
    </source>
</evidence>